<comment type="caution">
    <text evidence="2">The sequence shown here is derived from an EMBL/GenBank/DDBJ whole genome shotgun (WGS) entry which is preliminary data.</text>
</comment>
<feature type="domain" description="DUF5636" evidence="1">
    <location>
        <begin position="55"/>
        <end position="253"/>
    </location>
</feature>
<evidence type="ECO:0000313" key="3">
    <source>
        <dbReference type="Proteomes" id="UP001367030"/>
    </source>
</evidence>
<keyword evidence="3" id="KW-1185">Reference proteome</keyword>
<organism evidence="2 3">
    <name type="scientific">Variovorax robiniae</name>
    <dbReference type="NCBI Taxonomy" id="1836199"/>
    <lineage>
        <taxon>Bacteria</taxon>
        <taxon>Pseudomonadati</taxon>
        <taxon>Pseudomonadota</taxon>
        <taxon>Betaproteobacteria</taxon>
        <taxon>Burkholderiales</taxon>
        <taxon>Comamonadaceae</taxon>
        <taxon>Variovorax</taxon>
    </lineage>
</organism>
<dbReference type="Pfam" id="PF18686">
    <property type="entry name" value="DUF5636"/>
    <property type="match status" value="1"/>
</dbReference>
<evidence type="ECO:0000259" key="1">
    <source>
        <dbReference type="Pfam" id="PF18686"/>
    </source>
</evidence>
<reference evidence="2 3" key="1">
    <citation type="submission" date="2024-03" db="EMBL/GenBank/DDBJ databases">
        <title>Novel species of the genus Variovorax.</title>
        <authorList>
            <person name="Liu Q."/>
            <person name="Xin Y.-H."/>
        </authorList>
    </citation>
    <scope>NUCLEOTIDE SEQUENCE [LARGE SCALE GENOMIC DNA]</scope>
    <source>
        <strain evidence="2 3">KACC 18901</strain>
    </source>
</reference>
<dbReference type="Proteomes" id="UP001367030">
    <property type="component" value="Unassembled WGS sequence"/>
</dbReference>
<protein>
    <submittedName>
        <fullName evidence="2">LirA/MavJ family T4SS effector</fullName>
    </submittedName>
</protein>
<proteinExistence type="predicted"/>
<sequence>MPFPVTPNMTAKQFHEAIIEPYFPQLISGTIKYQLKGMDKTETKPEWVRLGEVYASIGAFLTRRAAVRKAWESLEASIRENLGVLPDGSDVVQKLTGSQKALTTALQAFETRSSFNNPGVFNFDIREQVQEDESNKPATVLKTVKGPTAVALPKKAPIVTGQNLDGQDFNKILLAHGYQFKDVGAGAAHGEFSHRLQWYAIGNAAKDEVDLKGLSLLEVFRSMGDWKWPKSWVMTGNFHLYIWESLFDNFKSERQANSQTYPTIAWTSNTFCCPEIVNDALISTIGLGGQEANIQSLYCLRTLVGARFAKRNASTFDLIQYQNKKVGQLANASLGSATAGKNDAALLLWKGV</sequence>
<accession>A0ABU8XCG9</accession>
<evidence type="ECO:0000313" key="2">
    <source>
        <dbReference type="EMBL" id="MEJ8857537.1"/>
    </source>
</evidence>
<dbReference type="EMBL" id="JBBKZS010000011">
    <property type="protein sequence ID" value="MEJ8857537.1"/>
    <property type="molecule type" value="Genomic_DNA"/>
</dbReference>
<dbReference type="InterPro" id="IPR040708">
    <property type="entry name" value="DUF5636"/>
</dbReference>
<name>A0ABU8XCG9_9BURK</name>
<dbReference type="RefSeq" id="WP_340337604.1">
    <property type="nucleotide sequence ID" value="NZ_JBBKZS010000011.1"/>
</dbReference>
<gene>
    <name evidence="2" type="ORF">WKW79_23400</name>
</gene>